<feature type="region of interest" description="Disordered" evidence="1">
    <location>
        <begin position="449"/>
        <end position="496"/>
    </location>
</feature>
<gene>
    <name evidence="4" type="ORF">ZT3D7_G4320</name>
</gene>
<keyword evidence="5" id="KW-1185">Reference proteome</keyword>
<dbReference type="AlphaFoldDB" id="A0A1X7RP36"/>
<dbReference type="PANTHER" id="PTHR12203">
    <property type="entry name" value="KDEL LYS-ASP-GLU-LEU CONTAINING - RELATED"/>
    <property type="match status" value="1"/>
</dbReference>
<keyword evidence="2" id="KW-0812">Transmembrane</keyword>
<feature type="compositionally biased region" description="Acidic residues" evidence="1">
    <location>
        <begin position="450"/>
        <end position="460"/>
    </location>
</feature>
<keyword evidence="2" id="KW-0472">Membrane</keyword>
<name>A0A1X7RP36_ZYMT9</name>
<evidence type="ECO:0000256" key="1">
    <source>
        <dbReference type="SAM" id="MobiDB-lite"/>
    </source>
</evidence>
<reference evidence="4 5" key="1">
    <citation type="submission" date="2016-06" db="EMBL/GenBank/DDBJ databases">
        <authorList>
            <person name="Kjaerup R.B."/>
            <person name="Dalgaard T.S."/>
            <person name="Juul-Madsen H.R."/>
        </authorList>
    </citation>
    <scope>NUCLEOTIDE SEQUENCE [LARGE SCALE GENOMIC DNA]</scope>
</reference>
<evidence type="ECO:0000313" key="5">
    <source>
        <dbReference type="Proteomes" id="UP000215127"/>
    </source>
</evidence>
<sequence length="496" mass="57211">MRTVPLYATSIILTTAIIIVLFSIRGPPSLDFLDTTPLNSAKKHPDEPLPVTQSGWSFDFKRDARNFGLDEEQCLAAFPDFYKEIDRAIQYRKKVAGKIKPEELEVDWRFDGMMRAMIHDNQLYIIDAHGLAPPNHRARAIATLNAIQRALTSSAIPLPDIEFTFSVHDDAHTSEDDTHTTWAYSRKAHQTSLWLMPDFGLWAWPDVNIRSYSELRTQLALSESHFLDKIPKLVWRGSLAVGSHDVRAGLVEHAANQPWSDVMELDWSDKSNINSRLLSMSDHCEYMFVAQTEGNTYSGRLKFLLNCHSILFSHRLDWIENYHHLMQPTGEFQNFVQVKRDYSDLPKKITRLLDPKEVQRTELIADNARKIFRERYLTPAAEACYWRALIRGWASVQDFEPNFWWEVTETTAEGKTLKRKPRGTPFEAYAIMEEVEWELPAKGRRICIDKDEEEKAEEPQVEQVQEPVEVPAEVQTEQQGDDLVPQQAEVPVDEQT</sequence>
<evidence type="ECO:0000259" key="3">
    <source>
        <dbReference type="SMART" id="SM00672"/>
    </source>
</evidence>
<evidence type="ECO:0000256" key="2">
    <source>
        <dbReference type="SAM" id="Phobius"/>
    </source>
</evidence>
<feature type="compositionally biased region" description="Low complexity" evidence="1">
    <location>
        <begin position="461"/>
        <end position="478"/>
    </location>
</feature>
<proteinExistence type="predicted"/>
<dbReference type="Pfam" id="PF05686">
    <property type="entry name" value="Glyco_transf_90"/>
    <property type="match status" value="1"/>
</dbReference>
<dbReference type="EMBL" id="LT853694">
    <property type="protein sequence ID" value="SMQ49169.1"/>
    <property type="molecule type" value="Genomic_DNA"/>
</dbReference>
<organism evidence="4 5">
    <name type="scientific">Zymoseptoria tritici (strain ST99CH_3D7)</name>
    <dbReference type="NCBI Taxonomy" id="1276538"/>
    <lineage>
        <taxon>Eukaryota</taxon>
        <taxon>Fungi</taxon>
        <taxon>Dikarya</taxon>
        <taxon>Ascomycota</taxon>
        <taxon>Pezizomycotina</taxon>
        <taxon>Dothideomycetes</taxon>
        <taxon>Dothideomycetidae</taxon>
        <taxon>Mycosphaerellales</taxon>
        <taxon>Mycosphaerellaceae</taxon>
        <taxon>Zymoseptoria</taxon>
    </lineage>
</organism>
<dbReference type="InterPro" id="IPR051091">
    <property type="entry name" value="O-Glucosyltr/Glycosyltrsf_90"/>
</dbReference>
<feature type="transmembrane region" description="Helical" evidence="2">
    <location>
        <begin position="6"/>
        <end position="24"/>
    </location>
</feature>
<feature type="domain" description="Glycosyl transferase CAP10" evidence="3">
    <location>
        <begin position="157"/>
        <end position="400"/>
    </location>
</feature>
<dbReference type="InterPro" id="IPR006598">
    <property type="entry name" value="CAP10"/>
</dbReference>
<dbReference type="SMART" id="SM00672">
    <property type="entry name" value="CAP10"/>
    <property type="match status" value="1"/>
</dbReference>
<protein>
    <recommendedName>
        <fullName evidence="3">Glycosyl transferase CAP10 domain-containing protein</fullName>
    </recommendedName>
</protein>
<keyword evidence="2" id="KW-1133">Transmembrane helix</keyword>
<dbReference type="PANTHER" id="PTHR12203:SF107">
    <property type="entry name" value="GLYCOSYL TRANSFERASE CAP10 DOMAIN-CONTAINING PROTEIN"/>
    <property type="match status" value="1"/>
</dbReference>
<dbReference type="Proteomes" id="UP000215127">
    <property type="component" value="Chromosome 3"/>
</dbReference>
<evidence type="ECO:0000313" key="4">
    <source>
        <dbReference type="EMBL" id="SMQ49169.1"/>
    </source>
</evidence>
<accession>A0A1X7RP36</accession>